<reference evidence="1" key="1">
    <citation type="submission" date="2023-04" db="EMBL/GenBank/DDBJ databases">
        <title>A chromosome-level genome assembly of the parasitoid wasp Eretmocerus hayati.</title>
        <authorList>
            <person name="Zhong Y."/>
            <person name="Liu S."/>
            <person name="Liu Y."/>
        </authorList>
    </citation>
    <scope>NUCLEOTIDE SEQUENCE</scope>
    <source>
        <strain evidence="1">ZJU_SS_LIU_2023</strain>
    </source>
</reference>
<gene>
    <name evidence="1" type="ORF">QAD02_016771</name>
</gene>
<evidence type="ECO:0000313" key="1">
    <source>
        <dbReference type="EMBL" id="KAJ8680984.1"/>
    </source>
</evidence>
<protein>
    <submittedName>
        <fullName evidence="1">Uncharacterized protein</fullName>
    </submittedName>
</protein>
<organism evidence="1 2">
    <name type="scientific">Eretmocerus hayati</name>
    <dbReference type="NCBI Taxonomy" id="131215"/>
    <lineage>
        <taxon>Eukaryota</taxon>
        <taxon>Metazoa</taxon>
        <taxon>Ecdysozoa</taxon>
        <taxon>Arthropoda</taxon>
        <taxon>Hexapoda</taxon>
        <taxon>Insecta</taxon>
        <taxon>Pterygota</taxon>
        <taxon>Neoptera</taxon>
        <taxon>Endopterygota</taxon>
        <taxon>Hymenoptera</taxon>
        <taxon>Apocrita</taxon>
        <taxon>Proctotrupomorpha</taxon>
        <taxon>Chalcidoidea</taxon>
        <taxon>Aphelinidae</taxon>
        <taxon>Aphelininae</taxon>
        <taxon>Eretmocerus</taxon>
    </lineage>
</organism>
<accession>A0ACC2PCH4</accession>
<proteinExistence type="predicted"/>
<comment type="caution">
    <text evidence="1">The sequence shown here is derived from an EMBL/GenBank/DDBJ whole genome shotgun (WGS) entry which is preliminary data.</text>
</comment>
<dbReference type="EMBL" id="CM056742">
    <property type="protein sequence ID" value="KAJ8680984.1"/>
    <property type="molecule type" value="Genomic_DNA"/>
</dbReference>
<dbReference type="Proteomes" id="UP001239111">
    <property type="component" value="Chromosome 2"/>
</dbReference>
<sequence length="260" mass="27669">MTISSTQSSPVHGKDTPYSPSSAPSPLRHHPASDGSVDFSPVRRGCHQFSSVSPAIAYGPHSDTDLEIDPSPVSSPPISPSSPPPPVVSPLSDEPLVVDIRKNESDCEQIMVEVKKLLPNTTFHQSPILPAHDGAENCEVSTLQKNGGGENGPDNSGYEEENKMNGSEIQNEMNLQNETVLVNCNTHKSRQLTREIMRKEENNQQQSVAAQENNLPDNGLTTGGGGEDGEIGGEDTGDESISKSVSECGPYAIAGDTLEN</sequence>
<name>A0ACC2PCH4_9HYME</name>
<evidence type="ECO:0000313" key="2">
    <source>
        <dbReference type="Proteomes" id="UP001239111"/>
    </source>
</evidence>
<keyword evidence="2" id="KW-1185">Reference proteome</keyword>